<keyword evidence="7 11" id="KW-1133">Transmembrane helix</keyword>
<protein>
    <recommendedName>
        <fullName evidence="2">Type II secretion system protein H</fullName>
    </recommendedName>
    <alternativeName>
        <fullName evidence="10">General secretion pathway protein H</fullName>
    </alternativeName>
</protein>
<feature type="transmembrane region" description="Helical" evidence="11">
    <location>
        <begin position="12"/>
        <end position="33"/>
    </location>
</feature>
<comment type="subcellular location">
    <subcellularLocation>
        <location evidence="1">Cell inner membrane</location>
        <topology evidence="1">Single-pass membrane protein</topology>
    </subcellularLocation>
</comment>
<proteinExistence type="inferred from homology"/>
<name>A0ABP9ZW25_9GAMM</name>
<evidence type="ECO:0000256" key="3">
    <source>
        <dbReference type="ARBA" id="ARBA00022475"/>
    </source>
</evidence>
<accession>A0ABP9ZW25</accession>
<dbReference type="InterPro" id="IPR045584">
    <property type="entry name" value="Pilin-like"/>
</dbReference>
<evidence type="ECO:0000256" key="10">
    <source>
        <dbReference type="ARBA" id="ARBA00030775"/>
    </source>
</evidence>
<comment type="caution">
    <text evidence="13">The sequence shown here is derived from an EMBL/GenBank/DDBJ whole genome shotgun (WGS) entry which is preliminary data.</text>
</comment>
<dbReference type="InterPro" id="IPR022346">
    <property type="entry name" value="T2SS_GspH"/>
</dbReference>
<evidence type="ECO:0000256" key="8">
    <source>
        <dbReference type="ARBA" id="ARBA00023136"/>
    </source>
</evidence>
<dbReference type="Pfam" id="PF12019">
    <property type="entry name" value="GspH"/>
    <property type="match status" value="1"/>
</dbReference>
<reference evidence="13 14" key="1">
    <citation type="submission" date="2024-04" db="EMBL/GenBank/DDBJ databases">
        <title>Draft genome sequence of Thalassolituus maritimus NBRC 116585.</title>
        <authorList>
            <person name="Miyakawa T."/>
            <person name="Kusuya Y."/>
            <person name="Miura T."/>
        </authorList>
    </citation>
    <scope>NUCLEOTIDE SEQUENCE [LARGE SCALE GENOMIC DNA]</scope>
    <source>
        <strain evidence="13 14">5NW40-0001</strain>
    </source>
</reference>
<evidence type="ECO:0000256" key="11">
    <source>
        <dbReference type="SAM" id="Phobius"/>
    </source>
</evidence>
<comment type="similarity">
    <text evidence="9">Belongs to the GSP H family.</text>
</comment>
<dbReference type="EMBL" id="BAABWH010000001">
    <property type="protein sequence ID" value="GAA6144336.1"/>
    <property type="molecule type" value="Genomic_DNA"/>
</dbReference>
<evidence type="ECO:0000256" key="7">
    <source>
        <dbReference type="ARBA" id="ARBA00022989"/>
    </source>
</evidence>
<evidence type="ECO:0000313" key="13">
    <source>
        <dbReference type="EMBL" id="GAA6144336.1"/>
    </source>
</evidence>
<evidence type="ECO:0000256" key="2">
    <source>
        <dbReference type="ARBA" id="ARBA00021549"/>
    </source>
</evidence>
<dbReference type="Gene3D" id="3.55.40.10">
    <property type="entry name" value="minor pseudopilin epsh domain"/>
    <property type="match status" value="1"/>
</dbReference>
<sequence>MVTKTMNSMPRGFTLLELMVALTVIAIVAAIAVPSMQDMIQNSKAERITGLFELDLQFARSHAISRGEVVRISARDGDIVNGWQIIAETSGDTLRQRGGLDDGVSITSRNDLDSVAFTAMGQIENVDTIAIRIQGCTGIENRDFSLLSSGQIAVTEVACAN</sequence>
<keyword evidence="4" id="KW-0488">Methylation</keyword>
<evidence type="ECO:0000259" key="12">
    <source>
        <dbReference type="Pfam" id="PF12019"/>
    </source>
</evidence>
<dbReference type="PROSITE" id="PS00409">
    <property type="entry name" value="PROKAR_NTER_METHYL"/>
    <property type="match status" value="1"/>
</dbReference>
<organism evidence="13 14">
    <name type="scientific">Thalassolituus maritimus</name>
    <dbReference type="NCBI Taxonomy" id="484498"/>
    <lineage>
        <taxon>Bacteria</taxon>
        <taxon>Pseudomonadati</taxon>
        <taxon>Pseudomonadota</taxon>
        <taxon>Gammaproteobacteria</taxon>
        <taxon>Oceanospirillales</taxon>
        <taxon>Oceanospirillaceae</taxon>
        <taxon>Thalassolituus</taxon>
    </lineage>
</organism>
<evidence type="ECO:0000256" key="5">
    <source>
        <dbReference type="ARBA" id="ARBA00022519"/>
    </source>
</evidence>
<keyword evidence="3" id="KW-1003">Cell membrane</keyword>
<keyword evidence="14" id="KW-1185">Reference proteome</keyword>
<keyword evidence="6 11" id="KW-0812">Transmembrane</keyword>
<dbReference type="SUPFAM" id="SSF54523">
    <property type="entry name" value="Pili subunits"/>
    <property type="match status" value="1"/>
</dbReference>
<keyword evidence="8 11" id="KW-0472">Membrane</keyword>
<gene>
    <name evidence="13" type="ORF">NBRC116585_04530</name>
</gene>
<dbReference type="RefSeq" id="WP_353293266.1">
    <property type="nucleotide sequence ID" value="NZ_BAABWH010000001.1"/>
</dbReference>
<keyword evidence="5" id="KW-0997">Cell inner membrane</keyword>
<evidence type="ECO:0000313" key="14">
    <source>
        <dbReference type="Proteomes" id="UP001481413"/>
    </source>
</evidence>
<dbReference type="Proteomes" id="UP001481413">
    <property type="component" value="Unassembled WGS sequence"/>
</dbReference>
<evidence type="ECO:0000256" key="4">
    <source>
        <dbReference type="ARBA" id="ARBA00022481"/>
    </source>
</evidence>
<dbReference type="InterPro" id="IPR012902">
    <property type="entry name" value="N_methyl_site"/>
</dbReference>
<evidence type="ECO:0000256" key="6">
    <source>
        <dbReference type="ARBA" id="ARBA00022692"/>
    </source>
</evidence>
<dbReference type="Pfam" id="PF07963">
    <property type="entry name" value="N_methyl"/>
    <property type="match status" value="1"/>
</dbReference>
<feature type="domain" description="General secretion pathway GspH" evidence="12">
    <location>
        <begin position="52"/>
        <end position="131"/>
    </location>
</feature>
<evidence type="ECO:0000256" key="1">
    <source>
        <dbReference type="ARBA" id="ARBA00004377"/>
    </source>
</evidence>
<evidence type="ECO:0000256" key="9">
    <source>
        <dbReference type="ARBA" id="ARBA00025772"/>
    </source>
</evidence>
<dbReference type="NCBIfam" id="TIGR02532">
    <property type="entry name" value="IV_pilin_GFxxxE"/>
    <property type="match status" value="1"/>
</dbReference>